<dbReference type="PROSITE" id="PS51833">
    <property type="entry name" value="HDOD"/>
    <property type="match status" value="1"/>
</dbReference>
<evidence type="ECO:0000313" key="4">
    <source>
        <dbReference type="Proteomes" id="UP000242949"/>
    </source>
</evidence>
<name>A0A1G6M2F3_9BACI</name>
<dbReference type="InterPro" id="IPR035919">
    <property type="entry name" value="EAL_sf"/>
</dbReference>
<dbReference type="PROSITE" id="PS50883">
    <property type="entry name" value="EAL"/>
    <property type="match status" value="1"/>
</dbReference>
<dbReference type="InterPro" id="IPR052340">
    <property type="entry name" value="RNase_Y/CdgJ"/>
</dbReference>
<gene>
    <name evidence="3" type="ORF">SAMN05421734_11011</name>
</gene>
<dbReference type="InterPro" id="IPR013976">
    <property type="entry name" value="HDOD"/>
</dbReference>
<feature type="domain" description="EAL" evidence="1">
    <location>
        <begin position="1"/>
        <end position="210"/>
    </location>
</feature>
<feature type="domain" description="HDOD" evidence="2">
    <location>
        <begin position="204"/>
        <end position="394"/>
    </location>
</feature>
<dbReference type="Gene3D" id="3.20.20.450">
    <property type="entry name" value="EAL domain"/>
    <property type="match status" value="1"/>
</dbReference>
<proteinExistence type="predicted"/>
<dbReference type="RefSeq" id="WP_090796704.1">
    <property type="nucleotide sequence ID" value="NZ_FMYI01000010.1"/>
</dbReference>
<dbReference type="PANTHER" id="PTHR33525:SF4">
    <property type="entry name" value="CYCLIC DI-GMP PHOSPHODIESTERASE CDGJ"/>
    <property type="match status" value="1"/>
</dbReference>
<evidence type="ECO:0000259" key="2">
    <source>
        <dbReference type="PROSITE" id="PS51833"/>
    </source>
</evidence>
<keyword evidence="4" id="KW-1185">Reference proteome</keyword>
<evidence type="ECO:0000259" key="1">
    <source>
        <dbReference type="PROSITE" id="PS50883"/>
    </source>
</evidence>
<evidence type="ECO:0000313" key="3">
    <source>
        <dbReference type="EMBL" id="SDC49650.1"/>
    </source>
</evidence>
<dbReference type="SUPFAM" id="SSF109604">
    <property type="entry name" value="HD-domain/PDEase-like"/>
    <property type="match status" value="1"/>
</dbReference>
<sequence length="416" mass="48929">MNRVLVAKQPILDRHRQVFAYELLYRSEQPNQVFDGDQATIEVMVNAFLNIGLDRLTGQSDVFVNFTDNLLQEGVIEQFQPDDIVIELLESIQLNERVIKLIKRLATKGYRFALDDVTAELFDEWYEAGLLPHLTYLKIDFLQFTDKQKRKEVVWAVRHQFPHIQLIAEKIETEAMFQEALELGYDFFQGFFFMRPQLMESFEIPSFYYTYIQLIQQIDREEVELTEVASIIQNDLSLAYKLLRLINSPFYRRLERINSIERAVVLLGPKEIKKWLYVLALREHHDYMEVPELNELIVSSYYRAKMSEQLAILLNLNKSQEAFLIGYFSQLPAILRQPLDKLIQELSLDREIEAGLLEEKSELTPIYQLAVAYEQANWCQVDELADQLNFDKQAIIPIYKDAQNWAQSILDDQTHL</sequence>
<protein>
    <submittedName>
        <fullName evidence="3">EAL and modified HD-GYP domain-containing signal transduction protein</fullName>
    </submittedName>
</protein>
<dbReference type="Pfam" id="PF00563">
    <property type="entry name" value="EAL"/>
    <property type="match status" value="1"/>
</dbReference>
<dbReference type="Proteomes" id="UP000242949">
    <property type="component" value="Unassembled WGS sequence"/>
</dbReference>
<dbReference type="Pfam" id="PF08668">
    <property type="entry name" value="HDOD"/>
    <property type="match status" value="1"/>
</dbReference>
<dbReference type="InterPro" id="IPR001633">
    <property type="entry name" value="EAL_dom"/>
</dbReference>
<dbReference type="PANTHER" id="PTHR33525">
    <property type="match status" value="1"/>
</dbReference>
<dbReference type="OrthoDB" id="9804751at2"/>
<dbReference type="PIRSF" id="PIRSF003180">
    <property type="entry name" value="DiGMPpdiest_YuxH"/>
    <property type="match status" value="1"/>
</dbReference>
<reference evidence="4" key="1">
    <citation type="submission" date="2016-09" db="EMBL/GenBank/DDBJ databases">
        <authorList>
            <person name="Varghese N."/>
            <person name="Submissions S."/>
        </authorList>
    </citation>
    <scope>NUCLEOTIDE SEQUENCE [LARGE SCALE GENOMIC DNA]</scope>
    <source>
        <strain evidence="4">S5</strain>
    </source>
</reference>
<dbReference type="AlphaFoldDB" id="A0A1G6M2F3"/>
<dbReference type="InterPro" id="IPR014408">
    <property type="entry name" value="dGMP_Pdiesterase_EAL/HD-GYP"/>
</dbReference>
<accession>A0A1G6M2F3</accession>
<dbReference type="STRING" id="1612202.SAMN05421734_11011"/>
<dbReference type="EMBL" id="FMYI01000010">
    <property type="protein sequence ID" value="SDC49650.1"/>
    <property type="molecule type" value="Genomic_DNA"/>
</dbReference>
<dbReference type="SUPFAM" id="SSF141868">
    <property type="entry name" value="EAL domain-like"/>
    <property type="match status" value="1"/>
</dbReference>
<organism evidence="3 4">
    <name type="scientific">Pelagirhabdus alkalitolerans</name>
    <dbReference type="NCBI Taxonomy" id="1612202"/>
    <lineage>
        <taxon>Bacteria</taxon>
        <taxon>Bacillati</taxon>
        <taxon>Bacillota</taxon>
        <taxon>Bacilli</taxon>
        <taxon>Bacillales</taxon>
        <taxon>Bacillaceae</taxon>
        <taxon>Pelagirhabdus</taxon>
    </lineage>
</organism>
<dbReference type="SMART" id="SM00052">
    <property type="entry name" value="EAL"/>
    <property type="match status" value="1"/>
</dbReference>
<dbReference type="Gene3D" id="1.10.3210.10">
    <property type="entry name" value="Hypothetical protein af1432"/>
    <property type="match status" value="1"/>
</dbReference>